<dbReference type="Pfam" id="PF00128">
    <property type="entry name" value="Alpha-amylase"/>
    <property type="match status" value="1"/>
</dbReference>
<evidence type="ECO:0000313" key="11">
    <source>
        <dbReference type="EMBL" id="KAK5054231.1"/>
    </source>
</evidence>
<dbReference type="PANTHER" id="PTHR47182">
    <property type="entry name" value="CELL WALL ALPHA-1,3-GLUCAN SYNTHASE AGS1-RELATED"/>
    <property type="match status" value="1"/>
</dbReference>
<proteinExistence type="inferred from homology"/>
<dbReference type="InterPro" id="IPR013534">
    <property type="entry name" value="Starch_synth_cat_dom"/>
</dbReference>
<keyword evidence="8" id="KW-0472">Membrane</keyword>
<keyword evidence="4" id="KW-0808">Transferase</keyword>
<keyword evidence="5" id="KW-0961">Cell wall biogenesis/degradation</keyword>
<feature type="transmembrane region" description="Helical" evidence="8">
    <location>
        <begin position="2617"/>
        <end position="2637"/>
    </location>
</feature>
<feature type="transmembrane region" description="Helical" evidence="8">
    <location>
        <begin position="2308"/>
        <end position="2330"/>
    </location>
</feature>
<dbReference type="CDD" id="cd03791">
    <property type="entry name" value="GT5_Glycogen_synthase_DULL1-like"/>
    <property type="match status" value="1"/>
</dbReference>
<comment type="caution">
    <text evidence="11">The sequence shown here is derived from an EMBL/GenBank/DDBJ whole genome shotgun (WGS) entry which is preliminary data.</text>
</comment>
<dbReference type="EC" id="2.4.1.183" evidence="2"/>
<feature type="transmembrane region" description="Helical" evidence="8">
    <location>
        <begin position="2435"/>
        <end position="2455"/>
    </location>
</feature>
<evidence type="ECO:0000256" key="6">
    <source>
        <dbReference type="ARBA" id="ARBA00048960"/>
    </source>
</evidence>
<dbReference type="Pfam" id="PF26114">
    <property type="entry name" value="Ig_2_Mok13"/>
    <property type="match status" value="1"/>
</dbReference>
<evidence type="ECO:0000256" key="4">
    <source>
        <dbReference type="ARBA" id="ARBA00022679"/>
    </source>
</evidence>
<evidence type="ECO:0000313" key="12">
    <source>
        <dbReference type="Proteomes" id="UP001345691"/>
    </source>
</evidence>
<dbReference type="SMART" id="SM00642">
    <property type="entry name" value="Aamy"/>
    <property type="match status" value="1"/>
</dbReference>
<dbReference type="Pfam" id="PF26122">
    <property type="entry name" value="CBM_Mok13"/>
    <property type="match status" value="1"/>
</dbReference>
<feature type="signal peptide" evidence="9">
    <location>
        <begin position="1"/>
        <end position="19"/>
    </location>
</feature>
<dbReference type="Gene3D" id="3.20.20.80">
    <property type="entry name" value="Glycosidases"/>
    <property type="match status" value="1"/>
</dbReference>
<feature type="chain" id="PRO_5045794860" description="alpha-1,3-glucan synthase" evidence="9">
    <location>
        <begin position="20"/>
        <end position="2645"/>
    </location>
</feature>
<feature type="transmembrane region" description="Helical" evidence="8">
    <location>
        <begin position="2250"/>
        <end position="2269"/>
    </location>
</feature>
<feature type="transmembrane region" description="Helical" evidence="8">
    <location>
        <begin position="2281"/>
        <end position="2301"/>
    </location>
</feature>
<dbReference type="PANTHER" id="PTHR47182:SF2">
    <property type="entry name" value="CELL WALL ALPHA-1,3-GLUCAN SYNTHASE AGS1"/>
    <property type="match status" value="1"/>
</dbReference>
<feature type="transmembrane region" description="Helical" evidence="8">
    <location>
        <begin position="2393"/>
        <end position="2415"/>
    </location>
</feature>
<dbReference type="Proteomes" id="UP001345691">
    <property type="component" value="Unassembled WGS sequence"/>
</dbReference>
<name>A0ABR0J1H6_9EURO</name>
<keyword evidence="3" id="KW-0328">Glycosyltransferase</keyword>
<evidence type="ECO:0000256" key="7">
    <source>
        <dbReference type="SAM" id="MobiDB-lite"/>
    </source>
</evidence>
<reference evidence="11 12" key="1">
    <citation type="submission" date="2023-08" db="EMBL/GenBank/DDBJ databases">
        <title>Black Yeasts Isolated from many extreme environments.</title>
        <authorList>
            <person name="Coleine C."/>
            <person name="Stajich J.E."/>
            <person name="Selbmann L."/>
        </authorList>
    </citation>
    <scope>NUCLEOTIDE SEQUENCE [LARGE SCALE GENOMIC DNA]</scope>
    <source>
        <strain evidence="11 12">CCFEE 6328</strain>
    </source>
</reference>
<dbReference type="InterPro" id="IPR058659">
    <property type="entry name" value="Mok11-13/Ags1-like_CBM"/>
</dbReference>
<feature type="compositionally biased region" description="Basic residues" evidence="7">
    <location>
        <begin position="1737"/>
        <end position="1751"/>
    </location>
</feature>
<dbReference type="Gene3D" id="3.40.50.2000">
    <property type="entry name" value="Glycogen Phosphorylase B"/>
    <property type="match status" value="2"/>
</dbReference>
<dbReference type="SUPFAM" id="SSF51445">
    <property type="entry name" value="(Trans)glycosidases"/>
    <property type="match status" value="1"/>
</dbReference>
<feature type="compositionally biased region" description="Polar residues" evidence="7">
    <location>
        <begin position="1948"/>
        <end position="1958"/>
    </location>
</feature>
<feature type="region of interest" description="Disordered" evidence="7">
    <location>
        <begin position="2123"/>
        <end position="2181"/>
    </location>
</feature>
<dbReference type="SUPFAM" id="SSF53756">
    <property type="entry name" value="UDP-Glycosyltransferase/glycogen phosphorylase"/>
    <property type="match status" value="1"/>
</dbReference>
<accession>A0ABR0J1H6</accession>
<organism evidence="11 12">
    <name type="scientific">Exophiala sideris</name>
    <dbReference type="NCBI Taxonomy" id="1016849"/>
    <lineage>
        <taxon>Eukaryota</taxon>
        <taxon>Fungi</taxon>
        <taxon>Dikarya</taxon>
        <taxon>Ascomycota</taxon>
        <taxon>Pezizomycotina</taxon>
        <taxon>Eurotiomycetes</taxon>
        <taxon>Chaetothyriomycetidae</taxon>
        <taxon>Chaetothyriales</taxon>
        <taxon>Herpotrichiellaceae</taxon>
        <taxon>Exophiala</taxon>
    </lineage>
</organism>
<feature type="region of interest" description="Disordered" evidence="7">
    <location>
        <begin position="1440"/>
        <end position="1471"/>
    </location>
</feature>
<keyword evidence="9" id="KW-0732">Signal</keyword>
<comment type="catalytic activity">
    <reaction evidence="6">
        <text>[(1-&gt;3)-alpha-D-glucosyl](n) + UDP-alpha-D-glucose = [(1-&gt;3)-alpha-D-glucosyl](n+1) + UDP + H(+)</text>
        <dbReference type="Rhea" id="RHEA:19749"/>
        <dbReference type="Rhea" id="RHEA-COMP:11150"/>
        <dbReference type="Rhea" id="RHEA-COMP:11151"/>
        <dbReference type="ChEBI" id="CHEBI:15378"/>
        <dbReference type="ChEBI" id="CHEBI:28100"/>
        <dbReference type="ChEBI" id="CHEBI:58223"/>
        <dbReference type="ChEBI" id="CHEBI:58885"/>
        <dbReference type="EC" id="2.4.1.183"/>
    </reaction>
</comment>
<evidence type="ECO:0000256" key="5">
    <source>
        <dbReference type="ARBA" id="ARBA00023316"/>
    </source>
</evidence>
<feature type="domain" description="Glycosyl hydrolase family 13 catalytic" evidence="10">
    <location>
        <begin position="65"/>
        <end position="518"/>
    </location>
</feature>
<dbReference type="InterPro" id="IPR058658">
    <property type="entry name" value="Mok11-13/Ags1-like_Ig_2"/>
</dbReference>
<keyword evidence="12" id="KW-1185">Reference proteome</keyword>
<dbReference type="InterPro" id="IPR058654">
    <property type="entry name" value="Mok11-14/Ags1-like_TM"/>
</dbReference>
<dbReference type="InterPro" id="IPR058656">
    <property type="entry name" value="Mok11-13/Ags1-like_GH"/>
</dbReference>
<dbReference type="InterPro" id="IPR017853">
    <property type="entry name" value="GH"/>
</dbReference>
<feature type="compositionally biased region" description="Polar residues" evidence="7">
    <location>
        <begin position="1706"/>
        <end position="1718"/>
    </location>
</feature>
<evidence type="ECO:0000256" key="9">
    <source>
        <dbReference type="SAM" id="SignalP"/>
    </source>
</evidence>
<dbReference type="InterPro" id="IPR006047">
    <property type="entry name" value="GH13_cat_dom"/>
</dbReference>
<evidence type="ECO:0000259" key="10">
    <source>
        <dbReference type="SMART" id="SM00642"/>
    </source>
</evidence>
<feature type="compositionally biased region" description="Acidic residues" evidence="7">
    <location>
        <begin position="1906"/>
        <end position="1920"/>
    </location>
</feature>
<sequence length="2645" mass="295766">MLRGCYTAVLLCTIGVVLALRYEQDQAQWNLNQQVNATRPAEYWGEWANHTFHPSPDNWRMPFYSVNLDRFVDGDPTNDDANGTQFEHDWMSNQFRFGGDPRGLMQNLDYLQGMGIRGLYLTGSPFINLPWGGDGYGPLDFTLLDHHHGTIEDWRALVSAIHERNMYVLLDNTLATMGDLIGFEGYLNATAPFSWNEYNYQWKSSRQYHDFSPNNSVIDTCVYPNFWGQDGYPIEQEMSQGQHPCYDSDFDQYGDMPGVGAVPVWQSQLAKFASTQDRLRIWRDDVLERLQVTSCMQIAMLDIDGFRMDKALQTPLESQVKWADYQRACARRYGKTNFLIVGEAVGDPPLAAVYMGRGKQPDMYFENITEAQLASNLSSTQNASAYLRESGSSALDGAAFHYPVYGALTRFLGLSGLIGSEGEDWTYHWETLLERDDMVNAETGLFDPRHMFGTTNQDIFRWPALSHGLERQLLGFLVTQMLIPGIPLLLWGEEQAFYTLENLADDYVFGRMPMASQRAWQLHGCYQLSEDGYYDQPFNSSRTACHDDSVSLDHRDPSHPVRNLLKRMYQLREEYTVLNDGYTLRNLTNLTHEAYLPGSSNIPTEFGVWSVYRGRTEGVQDFADVGEHGNQGVWFVYMNENKTTTYDFNCTDYLRALGSPFATGTQVKNLFYPYDEYTLQPSRFTFEIEGSTDYNGCLPQLEFVPWGFKAFVPIQQWKEPMPTVTRVIPGHDARLLSSVPLGQQQDVPLEIRFSRNMSCDSVTNSLRIDSRTQDSTTPQLDRSTVTCSSQDTDIPEYNGEVATAWIWKGTLTNVSHGVHAYTIQNATTADGSGYTNAADRFIFRLGAANNPMIFPMSSNYTTDMLQKDAVSGTLTAKALAAGADLYQYSTNWGMTYSPWMAYTGQPVDITEQAWHGTDDQRWEGTHVILKYWSETTGSADHIQHTDLNETLPRRWPHAFVEGSWNQWGYDAGTKNQMEQLNKDGGLWTYDLAAEWPTQITINIWGMDAEGKPDLTAAYGDVDGDHVLDWLPPNSASDNVINLTQTPPTPYIAWRIVVNDGNYSYGTVPMGSAWSQLVVGLLLGLVPLATAFIGVWAFRRSYYHVLFNEVGFAEKKGYLPRFKLPLTVLEALTPTPSAASSTKASRRASHASLHAAVAQAINLHPHQQNANGGVARAKSRAFSIAADTGSLFRRSTLIATMEYEIADWNIKVKIGGLGVMASLMGKSLSHQDLIWIVPCIGDIDYPLDTPAEPVMVKVLDNVYRIAVQYHRVRNITYVLLDAPVFRQQTKAEPYPARMDDLDSAIYYSAWNACIAEMIRRFHPNLYHINDYHGALAPLYLLPNTIPVSLSLHNAEFQGLWPLRTRKEMKEVSETFNLDEKVIKRYVQFGEVFNMLHAGASYLRVHQNGFGAVGVSKKYGGRSWARYPIFWGLSKIGSLPNPDPSDTMPWSRSTAAAKEAPIDESQESQRGSLRSQAQEWAGLKVDPEADLFVFVGRWSMQKGVDLIADVFFEVLEQYPKTQLICVGPVIDLYGKFAALKLEKMMEKYPGRVFSKPEFTMLPPYIFSGAEFALIPSRDEPFGLVAVEFGRKGALGVGAKVGGLGQMPGWWYTIESASTGHLLQQFKTAITASLASSQKVRAQMRAWSALQRFPVAQWVEDLETLQTQSIEKHLIVQRRGGRHSWSHSWLRSKSSRSNSFNELSEKSADTSQITTERNSLSQDHDSSVLFSEVSFSQPGGKRRRWHHSSSRRHSVASTGSDLPSTKTHSIHSNNNDYAQSHRSASISSQDQDPLNISHRTSMESDHPDPMAERRASVASRIHRKMSTKLGGDATHTQKYLHDAEAAHYFEKTNPAPEQQGEMVAVRDFASQAATGSARDRKASQFGAHFHPEVQSDEIGFVDFTNEPMSDIESDSEEDSDGDSNEISSDTGYSSVDENSSTEDNHEDHTKSITGSVSNGNENIPDIAHQQPKRSTVAEEGDKPAGSPDSTTIKMPEDREISQLDPKAVSAMPESDVTTEPARKRQLSFALPEIQHSGNPGSGQGRRRFDKRLSLRQIRGAEEETAFSLQRVIPSFTDRKGSYAHKFGDLLDQVDAKSSVDKLCIENYLKNSEKQFFGKYARAKLGAPHHAPPQPQAEVPLMPSTFAGADQGARRPTVHRIDAPESTTSSTSSSERHPDSYLESSSAVMAGGRRDTVFNLGNDYVAPKGIHKIFQKNIVGDWQGYAILLAVGQILSANSYQITLLQGQLGQSDVRAYAIGSIYLVASIGWWMIFRFFESRYVLSLPWFFYGLAFFLIGMGPYANYLDGTRGWLFSCASGFYAIAAASGSLFFSLNFGTEGGTPVSTWILRASIIQGIQQLYVTGLWKAGSSLDRTSQNGTGNPASGLLTSNSTLTAITVPIAIILWAVGILLFICLPSYYRQRPGAIPSFYRALLRRKVVLWFFVTVCLQNYFLSTVYGRNWQYLFSSQHAPSWAVGLLLLLFFVGVWGFILYLLYIISKEHSWVPPILGVCLGAPRWCQELWAVSGIAAYVPWGGATSGALLGRTLWLWLGVLDEVQGIGLGMLLLQTLPRFHVAGTLVACQIIGSAANIVARASSPDRTGPGDVFPNFAINPDWGLTRAWFWIALICQIIICLGFLKFFRKEQLFKP</sequence>
<evidence type="ECO:0000256" key="2">
    <source>
        <dbReference type="ARBA" id="ARBA00012688"/>
    </source>
</evidence>
<evidence type="ECO:0000256" key="3">
    <source>
        <dbReference type="ARBA" id="ARBA00022676"/>
    </source>
</evidence>
<keyword evidence="8" id="KW-0812">Transmembrane</keyword>
<feature type="transmembrane region" description="Helical" evidence="8">
    <location>
        <begin position="2467"/>
        <end position="2492"/>
    </location>
</feature>
<comment type="similarity">
    <text evidence="1">Belongs to the glycosyltransferase group 1 family.</text>
</comment>
<dbReference type="Pfam" id="PF08323">
    <property type="entry name" value="Glyco_transf_5"/>
    <property type="match status" value="1"/>
</dbReference>
<dbReference type="Pfam" id="PF26127">
    <property type="entry name" value="12TM_Mok13"/>
    <property type="match status" value="1"/>
</dbReference>
<feature type="region of interest" description="Disordered" evidence="7">
    <location>
        <begin position="1871"/>
        <end position="2020"/>
    </location>
</feature>
<dbReference type="Pfam" id="PF26111">
    <property type="entry name" value="Ig_Mok13"/>
    <property type="match status" value="1"/>
</dbReference>
<dbReference type="InterPro" id="IPR058655">
    <property type="entry name" value="Mok11-14/Ags1-like"/>
</dbReference>
<feature type="compositionally biased region" description="Basic and acidic residues" evidence="7">
    <location>
        <begin position="1797"/>
        <end position="1807"/>
    </location>
</feature>
<dbReference type="EMBL" id="JAVRRF010000023">
    <property type="protein sequence ID" value="KAK5054231.1"/>
    <property type="molecule type" value="Genomic_DNA"/>
</dbReference>
<gene>
    <name evidence="11" type="ORF">LTR69_008846</name>
</gene>
<protein>
    <recommendedName>
        <fullName evidence="2">alpha-1,3-glucan synthase</fullName>
        <ecNumber evidence="2">2.4.1.183</ecNumber>
    </recommendedName>
</protein>
<keyword evidence="8" id="KW-1133">Transmembrane helix</keyword>
<evidence type="ECO:0000256" key="1">
    <source>
        <dbReference type="ARBA" id="ARBA00006122"/>
    </source>
</evidence>
<feature type="compositionally biased region" description="Polar residues" evidence="7">
    <location>
        <begin position="1752"/>
        <end position="1796"/>
    </location>
</feature>
<dbReference type="InterPro" id="IPR058657">
    <property type="entry name" value="Mok11-13/Ags1-like_Ig"/>
</dbReference>
<feature type="region of interest" description="Disordered" evidence="7">
    <location>
        <begin position="1697"/>
        <end position="1807"/>
    </location>
</feature>
<evidence type="ECO:0000256" key="8">
    <source>
        <dbReference type="SAM" id="Phobius"/>
    </source>
</evidence>
<dbReference type="Pfam" id="PF26108">
    <property type="entry name" value="GH_Mok13"/>
    <property type="match status" value="1"/>
</dbReference>